<reference evidence="1 2" key="1">
    <citation type="journal article" date="2022" name="Hortic Res">
        <title>A haplotype resolved chromosomal level avocado genome allows analysis of novel avocado genes.</title>
        <authorList>
            <person name="Nath O."/>
            <person name="Fletcher S.J."/>
            <person name="Hayward A."/>
            <person name="Shaw L.M."/>
            <person name="Masouleh A.K."/>
            <person name="Furtado A."/>
            <person name="Henry R.J."/>
            <person name="Mitter N."/>
        </authorList>
    </citation>
    <scope>NUCLEOTIDE SEQUENCE [LARGE SCALE GENOMIC DNA]</scope>
    <source>
        <strain evidence="2">cv. Hass</strain>
    </source>
</reference>
<comment type="caution">
    <text evidence="1">The sequence shown here is derived from an EMBL/GenBank/DDBJ whole genome shotgun (WGS) entry which is preliminary data.</text>
</comment>
<protein>
    <submittedName>
        <fullName evidence="1">Uncharacterized protein</fullName>
    </submittedName>
</protein>
<evidence type="ECO:0000313" key="2">
    <source>
        <dbReference type="Proteomes" id="UP001234297"/>
    </source>
</evidence>
<name>A0ACC2LG49_PERAE</name>
<gene>
    <name evidence="1" type="ORF">MRB53_025408</name>
</gene>
<keyword evidence="2" id="KW-1185">Reference proteome</keyword>
<organism evidence="1 2">
    <name type="scientific">Persea americana</name>
    <name type="common">Avocado</name>
    <dbReference type="NCBI Taxonomy" id="3435"/>
    <lineage>
        <taxon>Eukaryota</taxon>
        <taxon>Viridiplantae</taxon>
        <taxon>Streptophyta</taxon>
        <taxon>Embryophyta</taxon>
        <taxon>Tracheophyta</taxon>
        <taxon>Spermatophyta</taxon>
        <taxon>Magnoliopsida</taxon>
        <taxon>Magnoliidae</taxon>
        <taxon>Laurales</taxon>
        <taxon>Lauraceae</taxon>
        <taxon>Persea</taxon>
    </lineage>
</organism>
<proteinExistence type="predicted"/>
<dbReference type="Proteomes" id="UP001234297">
    <property type="component" value="Chromosome 8"/>
</dbReference>
<accession>A0ACC2LG49</accession>
<sequence length="189" mass="20621">MSRFGLLENIFFLKLSKHHFSLSSLFLTHFYLQPAELGESAGNGRWEFLFPYLRLQGFKCHLLHQVVCRVNLCSGCQKLLLDAYGATSVCCAVCNTVTNVPLPGTETAQLVCGGCHTLLMYIRGATSVQCSCCHTFNMALEANQIAHVNCGNCCTLLMYQYGAGSVKCAVCNFVTSVGASASTGQKFNY</sequence>
<dbReference type="EMBL" id="CM056816">
    <property type="protein sequence ID" value="KAJ8632072.1"/>
    <property type="molecule type" value="Genomic_DNA"/>
</dbReference>
<evidence type="ECO:0000313" key="1">
    <source>
        <dbReference type="EMBL" id="KAJ8632072.1"/>
    </source>
</evidence>